<name>A0A078ACG5_STYLE</name>
<organism evidence="1 2">
    <name type="scientific">Stylonychia lemnae</name>
    <name type="common">Ciliate</name>
    <dbReference type="NCBI Taxonomy" id="5949"/>
    <lineage>
        <taxon>Eukaryota</taxon>
        <taxon>Sar</taxon>
        <taxon>Alveolata</taxon>
        <taxon>Ciliophora</taxon>
        <taxon>Intramacronucleata</taxon>
        <taxon>Spirotrichea</taxon>
        <taxon>Stichotrichia</taxon>
        <taxon>Sporadotrichida</taxon>
        <taxon>Oxytrichidae</taxon>
        <taxon>Stylonychinae</taxon>
        <taxon>Stylonychia</taxon>
    </lineage>
</organism>
<dbReference type="EMBL" id="CCKQ01008104">
    <property type="protein sequence ID" value="CDW79551.1"/>
    <property type="molecule type" value="Genomic_DNA"/>
</dbReference>
<proteinExistence type="predicted"/>
<dbReference type="Proteomes" id="UP000039865">
    <property type="component" value="Unassembled WGS sequence"/>
</dbReference>
<dbReference type="AlphaFoldDB" id="A0A078ACG5"/>
<reference evidence="1 2" key="1">
    <citation type="submission" date="2014-06" db="EMBL/GenBank/DDBJ databases">
        <authorList>
            <person name="Swart Estienne"/>
        </authorList>
    </citation>
    <scope>NUCLEOTIDE SEQUENCE [LARGE SCALE GENOMIC DNA]</scope>
    <source>
        <strain evidence="1 2">130c</strain>
    </source>
</reference>
<accession>A0A078ACG5</accession>
<dbReference type="InParanoid" id="A0A078ACG5"/>
<gene>
    <name evidence="1" type="primary">Contig15496.g16508</name>
    <name evidence="1" type="ORF">STYLEM_8541</name>
</gene>
<protein>
    <submittedName>
        <fullName evidence="1">Uncharacterized protein</fullName>
    </submittedName>
</protein>
<sequence>MRTAQTENTQQHTYLTFSQEPSMMNTPIELIEDDIYSEIIPQFQVDTTNNTFNNTRVIEEKKQRRMEKQNKIEDFFNNLLSKASSLLKLIRKGDCFFVNEKTKIKFAATI</sequence>
<evidence type="ECO:0000313" key="1">
    <source>
        <dbReference type="EMBL" id="CDW79551.1"/>
    </source>
</evidence>
<evidence type="ECO:0000313" key="2">
    <source>
        <dbReference type="Proteomes" id="UP000039865"/>
    </source>
</evidence>
<keyword evidence="2" id="KW-1185">Reference proteome</keyword>